<reference evidence="1" key="1">
    <citation type="journal article" date="2015" name="ISME J.">
        <title>Draft Genome Sequence of Streptomyces incarnatus NRRL8089, which Produces the Nucleoside Antibiotic Sinefungin.</title>
        <authorList>
            <person name="Oshima K."/>
            <person name="Hattori M."/>
            <person name="Shimizu H."/>
            <person name="Fukuda K."/>
            <person name="Nemoto M."/>
            <person name="Inagaki K."/>
            <person name="Tamura T."/>
        </authorList>
    </citation>
    <scope>NUCLEOTIDE SEQUENCE</scope>
    <source>
        <strain evidence="1">FACHB-1277</strain>
    </source>
</reference>
<sequence length="87" mass="9954">MSEQANSPTPFREGFTFEYLDAIWHLINGHVYTYSDVLVFVEQSRKTIQLVRDKVEGIHSESCKVSEEFFEHTVACGTGILILDKQS</sequence>
<name>A0A926US63_9CYAN</name>
<dbReference type="AlphaFoldDB" id="A0A926US63"/>
<keyword evidence="2" id="KW-1185">Reference proteome</keyword>
<gene>
    <name evidence="1" type="ORF">H6F44_08935</name>
</gene>
<proteinExistence type="predicted"/>
<comment type="caution">
    <text evidence="1">The sequence shown here is derived from an EMBL/GenBank/DDBJ whole genome shotgun (WGS) entry which is preliminary data.</text>
</comment>
<dbReference type="Proteomes" id="UP000631421">
    <property type="component" value="Unassembled WGS sequence"/>
</dbReference>
<evidence type="ECO:0000313" key="2">
    <source>
        <dbReference type="Proteomes" id="UP000631421"/>
    </source>
</evidence>
<protein>
    <submittedName>
        <fullName evidence="1">Uncharacterized protein</fullName>
    </submittedName>
</protein>
<organism evidence="1 2">
    <name type="scientific">Pseudanabaena cinerea FACHB-1277</name>
    <dbReference type="NCBI Taxonomy" id="2949581"/>
    <lineage>
        <taxon>Bacteria</taxon>
        <taxon>Bacillati</taxon>
        <taxon>Cyanobacteriota</taxon>
        <taxon>Cyanophyceae</taxon>
        <taxon>Pseudanabaenales</taxon>
        <taxon>Pseudanabaenaceae</taxon>
        <taxon>Pseudanabaena</taxon>
        <taxon>Pseudanabaena cinerea</taxon>
    </lineage>
</organism>
<dbReference type="RefSeq" id="WP_190350607.1">
    <property type="nucleotide sequence ID" value="NZ_JACJPY010000022.1"/>
</dbReference>
<evidence type="ECO:0000313" key="1">
    <source>
        <dbReference type="EMBL" id="MBD2150240.1"/>
    </source>
</evidence>
<reference evidence="1" key="2">
    <citation type="submission" date="2020-08" db="EMBL/GenBank/DDBJ databases">
        <authorList>
            <person name="Chen M."/>
            <person name="Teng W."/>
            <person name="Zhao L."/>
            <person name="Hu C."/>
            <person name="Zhou Y."/>
            <person name="Han B."/>
            <person name="Song L."/>
            <person name="Shu W."/>
        </authorList>
    </citation>
    <scope>NUCLEOTIDE SEQUENCE</scope>
    <source>
        <strain evidence="1">FACHB-1277</strain>
    </source>
</reference>
<accession>A0A926US63</accession>
<dbReference type="EMBL" id="JACJPY010000022">
    <property type="protein sequence ID" value="MBD2150240.1"/>
    <property type="molecule type" value="Genomic_DNA"/>
</dbReference>